<dbReference type="Proteomes" id="UP001523392">
    <property type="component" value="Unassembled WGS sequence"/>
</dbReference>
<dbReference type="CDD" id="cd03801">
    <property type="entry name" value="GT4_PimA-like"/>
    <property type="match status" value="1"/>
</dbReference>
<dbReference type="EMBL" id="JAFIRR010000106">
    <property type="protein sequence ID" value="MCO6417836.1"/>
    <property type="molecule type" value="Genomic_DNA"/>
</dbReference>
<evidence type="ECO:0000313" key="3">
    <source>
        <dbReference type="EMBL" id="MCO6417836.1"/>
    </source>
</evidence>
<keyword evidence="2" id="KW-0808">Transferase</keyword>
<organism evidence="3 4">
    <name type="scientific">Siccirubricoccus soli</name>
    <dbReference type="NCBI Taxonomy" id="2899147"/>
    <lineage>
        <taxon>Bacteria</taxon>
        <taxon>Pseudomonadati</taxon>
        <taxon>Pseudomonadota</taxon>
        <taxon>Alphaproteobacteria</taxon>
        <taxon>Acetobacterales</taxon>
        <taxon>Roseomonadaceae</taxon>
        <taxon>Siccirubricoccus</taxon>
    </lineage>
</organism>
<proteinExistence type="predicted"/>
<keyword evidence="1" id="KW-0328">Glycosyltransferase</keyword>
<dbReference type="Pfam" id="PF13692">
    <property type="entry name" value="Glyco_trans_1_4"/>
    <property type="match status" value="1"/>
</dbReference>
<dbReference type="RefSeq" id="WP_252954470.1">
    <property type="nucleotide sequence ID" value="NZ_JAFIRR010000106.1"/>
</dbReference>
<gene>
    <name evidence="3" type="ORF">JYK14_16940</name>
</gene>
<comment type="caution">
    <text evidence="3">The sequence shown here is derived from an EMBL/GenBank/DDBJ whole genome shotgun (WGS) entry which is preliminary data.</text>
</comment>
<dbReference type="PANTHER" id="PTHR12526:SF510">
    <property type="entry name" value="D-INOSITOL 3-PHOSPHATE GLYCOSYLTRANSFERASE"/>
    <property type="match status" value="1"/>
</dbReference>
<accession>A0ABT1D7D1</accession>
<keyword evidence="4" id="KW-1185">Reference proteome</keyword>
<evidence type="ECO:0000313" key="4">
    <source>
        <dbReference type="Proteomes" id="UP001523392"/>
    </source>
</evidence>
<reference evidence="3 4" key="1">
    <citation type="submission" date="2021-12" db="EMBL/GenBank/DDBJ databases">
        <title>Siccirubricoccus leaddurans sp. nov., a high concentration Zn2+ tolerance bacterium.</title>
        <authorList>
            <person name="Cao Y."/>
        </authorList>
    </citation>
    <scope>NUCLEOTIDE SEQUENCE [LARGE SCALE GENOMIC DNA]</scope>
    <source>
        <strain evidence="3 4">KC 17139</strain>
    </source>
</reference>
<dbReference type="Gene3D" id="3.40.50.2000">
    <property type="entry name" value="Glycogen Phosphorylase B"/>
    <property type="match status" value="2"/>
</dbReference>
<dbReference type="PANTHER" id="PTHR12526">
    <property type="entry name" value="GLYCOSYLTRANSFERASE"/>
    <property type="match status" value="1"/>
</dbReference>
<evidence type="ECO:0000256" key="1">
    <source>
        <dbReference type="ARBA" id="ARBA00022676"/>
    </source>
</evidence>
<sequence length="486" mass="51128">MAGLPRLTAFTPLPPERNGIADYAWHLLARLARHYDCTAACEDWLAEAPDGVAVTDAALAHRGLAPGDRVLHQLGNNAGHGFVLRALRRLPGIVTLHDPGLMHLHEVTGEGTAAILAGMAAGGWPGLAARFGRQLRDHGLATRANHLLFDLAGEVLAASRAVIVHSRFAREKLRLLHGEAATAHVAVVPHLLPPIAMPARAAARARLRLAPEEVLVLTAGFATAPKRFDWLIAALDHALARGAALRWIHAGAERPAEYALSRHLAAVPAVAAIARTTGYLPEAALNDHIAAADVLVNLRFPSHGESSGSIARALAAGTCCIVSDTGAYAELPREAVLHIPLADAVPRLAEALIAIAAAPEKAWAIGAAGRRHAEAELDLPGIARAYAAVIEASRDRPVAPPSPPPAEPPLVILPAWPAPPRQEVEAALRQQPGPCRLLLEVPGLEALAELTLDLPGLVSGLLPPEARLRALRVQEGTRPGLLLELG</sequence>
<evidence type="ECO:0000256" key="2">
    <source>
        <dbReference type="ARBA" id="ARBA00022679"/>
    </source>
</evidence>
<name>A0ABT1D7D1_9PROT</name>
<dbReference type="SUPFAM" id="SSF53756">
    <property type="entry name" value="UDP-Glycosyltransferase/glycogen phosphorylase"/>
    <property type="match status" value="1"/>
</dbReference>
<protein>
    <submittedName>
        <fullName evidence="3">Glycosyltransferase family 4 protein</fullName>
    </submittedName>
</protein>